<reference evidence="1 2" key="1">
    <citation type="submission" date="2016-08" db="EMBL/GenBank/DDBJ databases">
        <authorList>
            <person name="Seilhamer J.J."/>
        </authorList>
    </citation>
    <scope>NUCLEOTIDE SEQUENCE [LARGE SCALE GENOMIC DNA]</scope>
    <source>
        <strain evidence="1 2">P1-7</strain>
    </source>
</reference>
<gene>
    <name evidence="1" type="ORF">GA0061101_12194</name>
</gene>
<protein>
    <submittedName>
        <fullName evidence="1">Uncharacterized protein</fullName>
    </submittedName>
</protein>
<accession>A0A1C3X0F1</accession>
<evidence type="ECO:0000313" key="2">
    <source>
        <dbReference type="Proteomes" id="UP000199205"/>
    </source>
</evidence>
<dbReference type="Proteomes" id="UP000199205">
    <property type="component" value="Unassembled WGS sequence"/>
</dbReference>
<evidence type="ECO:0000313" key="1">
    <source>
        <dbReference type="EMBL" id="SCB45713.1"/>
    </source>
</evidence>
<proteinExistence type="predicted"/>
<sequence>MKSSTMKVPLVPQIIAELPQRNWLPWMKKVSDFSYGIVKRYMPMTNAKSSASWH</sequence>
<dbReference type="EMBL" id="FMAF01000021">
    <property type="protein sequence ID" value="SCB45713.1"/>
    <property type="molecule type" value="Genomic_DNA"/>
</dbReference>
<dbReference type="AlphaFoldDB" id="A0A1C3X0F1"/>
<organism evidence="1 2">
    <name type="scientific">Rhizobium lusitanum</name>
    <dbReference type="NCBI Taxonomy" id="293958"/>
    <lineage>
        <taxon>Bacteria</taxon>
        <taxon>Pseudomonadati</taxon>
        <taxon>Pseudomonadota</taxon>
        <taxon>Alphaproteobacteria</taxon>
        <taxon>Hyphomicrobiales</taxon>
        <taxon>Rhizobiaceae</taxon>
        <taxon>Rhizobium/Agrobacterium group</taxon>
        <taxon>Rhizobium</taxon>
    </lineage>
</organism>
<name>A0A1C3X0F1_9HYPH</name>